<evidence type="ECO:0000313" key="3">
    <source>
        <dbReference type="Proteomes" id="UP000760494"/>
    </source>
</evidence>
<keyword evidence="1" id="KW-0812">Transmembrane</keyword>
<name>A0A9Q9RJ78_FUSFU</name>
<feature type="transmembrane region" description="Helical" evidence="1">
    <location>
        <begin position="69"/>
        <end position="96"/>
    </location>
</feature>
<dbReference type="AlphaFoldDB" id="A0A9Q9RJ78"/>
<dbReference type="Proteomes" id="UP000760494">
    <property type="component" value="Unassembled WGS sequence"/>
</dbReference>
<accession>A0A9Q9RJ78</accession>
<evidence type="ECO:0000313" key="2">
    <source>
        <dbReference type="EMBL" id="VTT64556.1"/>
    </source>
</evidence>
<organism evidence="2 3">
    <name type="scientific">Fusarium fujikuroi</name>
    <name type="common">Bakanae and foot rot disease fungus</name>
    <name type="synonym">Gibberella fujikuroi</name>
    <dbReference type="NCBI Taxonomy" id="5127"/>
    <lineage>
        <taxon>Eukaryota</taxon>
        <taxon>Fungi</taxon>
        <taxon>Dikarya</taxon>
        <taxon>Ascomycota</taxon>
        <taxon>Pezizomycotina</taxon>
        <taxon>Sordariomycetes</taxon>
        <taxon>Hypocreomycetidae</taxon>
        <taxon>Hypocreales</taxon>
        <taxon>Nectriaceae</taxon>
        <taxon>Fusarium</taxon>
        <taxon>Fusarium fujikuroi species complex</taxon>
    </lineage>
</organism>
<comment type="caution">
    <text evidence="2">The sequence shown here is derived from an EMBL/GenBank/DDBJ whole genome shotgun (WGS) entry which is preliminary data.</text>
</comment>
<reference evidence="2" key="1">
    <citation type="submission" date="2019-05" db="EMBL/GenBank/DDBJ databases">
        <authorList>
            <person name="Piombo E."/>
        </authorList>
    </citation>
    <scope>NUCLEOTIDE SEQUENCE</scope>
    <source>
        <strain evidence="2">C2S</strain>
    </source>
</reference>
<evidence type="ECO:0000256" key="1">
    <source>
        <dbReference type="SAM" id="Phobius"/>
    </source>
</evidence>
<keyword evidence="1" id="KW-0472">Membrane</keyword>
<dbReference type="EMBL" id="CABFJX010000113">
    <property type="protein sequence ID" value="VTT64556.1"/>
    <property type="molecule type" value="Genomic_DNA"/>
</dbReference>
<sequence length="114" mass="12189">MLYGSNPENKSSLVPPRVTTIVSATLDILLTPLTFRLLNQLIPPNLNILLHDPTQQYNDAATVQGTETVAIFASCPGLLAVLLAAAAFSLASFVCVQESYAWIIAANDSFIAAR</sequence>
<keyword evidence="1" id="KW-1133">Transmembrane helix</keyword>
<proteinExistence type="predicted"/>
<gene>
    <name evidence="2" type="ORF">C2S_5555</name>
</gene>
<protein>
    <submittedName>
        <fullName evidence="2">Uncharacterized protein</fullName>
    </submittedName>
</protein>